<keyword evidence="8 10" id="KW-0675">Receptor</keyword>
<dbReference type="GO" id="GO:0005886">
    <property type="term" value="C:plasma membrane"/>
    <property type="evidence" value="ECO:0007669"/>
    <property type="project" value="UniProtKB-SubCell"/>
</dbReference>
<keyword evidence="6 10" id="KW-1133">Transmembrane helix</keyword>
<keyword evidence="5 10" id="KW-0552">Olfaction</keyword>
<name>A0A4S2KJ42_9HYME</name>
<comment type="caution">
    <text evidence="11">The sequence shown here is derived from an EMBL/GenBank/DDBJ whole genome shotgun (WGS) entry which is preliminary data.</text>
</comment>
<reference evidence="11 12" key="1">
    <citation type="journal article" date="2019" name="Philos. Trans. R. Soc. Lond., B, Biol. Sci.">
        <title>Ant behaviour and brain gene expression of defending hosts depend on the ecological success of the intruding social parasite.</title>
        <authorList>
            <person name="Kaur R."/>
            <person name="Stoldt M."/>
            <person name="Jongepier E."/>
            <person name="Feldmeyer B."/>
            <person name="Menzel F."/>
            <person name="Bornberg-Bauer E."/>
            <person name="Foitzik S."/>
        </authorList>
    </citation>
    <scope>NUCLEOTIDE SEQUENCE [LARGE SCALE GENOMIC DNA]</scope>
    <source>
        <tissue evidence="11">Whole body</tissue>
    </source>
</reference>
<dbReference type="AlphaFoldDB" id="A0A4S2KJ42"/>
<evidence type="ECO:0000256" key="7">
    <source>
        <dbReference type="ARBA" id="ARBA00023136"/>
    </source>
</evidence>
<keyword evidence="7 10" id="KW-0472">Membrane</keyword>
<evidence type="ECO:0000256" key="2">
    <source>
        <dbReference type="ARBA" id="ARBA00022475"/>
    </source>
</evidence>
<protein>
    <recommendedName>
        <fullName evidence="10">Odorant receptor</fullName>
    </recommendedName>
</protein>
<keyword evidence="9 10" id="KW-0807">Transducer</keyword>
<proteinExistence type="inferred from homology"/>
<evidence type="ECO:0000256" key="3">
    <source>
        <dbReference type="ARBA" id="ARBA00022606"/>
    </source>
</evidence>
<comment type="caution">
    <text evidence="10">Lacks conserved residue(s) required for the propagation of feature annotation.</text>
</comment>
<gene>
    <name evidence="11" type="ORF">DBV15_10906</name>
</gene>
<keyword evidence="2" id="KW-1003">Cell membrane</keyword>
<feature type="transmembrane region" description="Helical" evidence="10">
    <location>
        <begin position="12"/>
        <end position="29"/>
    </location>
</feature>
<evidence type="ECO:0000313" key="11">
    <source>
        <dbReference type="EMBL" id="TGZ49350.1"/>
    </source>
</evidence>
<comment type="subcellular location">
    <subcellularLocation>
        <location evidence="1 10">Cell membrane</location>
        <topology evidence="1 10">Multi-pass membrane protein</topology>
    </subcellularLocation>
</comment>
<accession>A0A4S2KJ42</accession>
<dbReference type="Proteomes" id="UP000310200">
    <property type="component" value="Unassembled WGS sequence"/>
</dbReference>
<evidence type="ECO:0000256" key="8">
    <source>
        <dbReference type="ARBA" id="ARBA00023170"/>
    </source>
</evidence>
<evidence type="ECO:0000256" key="1">
    <source>
        <dbReference type="ARBA" id="ARBA00004651"/>
    </source>
</evidence>
<dbReference type="PANTHER" id="PTHR21137">
    <property type="entry name" value="ODORANT RECEPTOR"/>
    <property type="match status" value="1"/>
</dbReference>
<dbReference type="EMBL" id="QBLH01002160">
    <property type="protein sequence ID" value="TGZ49350.1"/>
    <property type="molecule type" value="Genomic_DNA"/>
</dbReference>
<evidence type="ECO:0000256" key="5">
    <source>
        <dbReference type="ARBA" id="ARBA00022725"/>
    </source>
</evidence>
<keyword evidence="3 10" id="KW-0716">Sensory transduction</keyword>
<dbReference type="GO" id="GO:0007165">
    <property type="term" value="P:signal transduction"/>
    <property type="evidence" value="ECO:0007669"/>
    <property type="project" value="UniProtKB-KW"/>
</dbReference>
<dbReference type="GO" id="GO:0004984">
    <property type="term" value="F:olfactory receptor activity"/>
    <property type="evidence" value="ECO:0007669"/>
    <property type="project" value="InterPro"/>
</dbReference>
<keyword evidence="12" id="KW-1185">Reference proteome</keyword>
<dbReference type="Pfam" id="PF02949">
    <property type="entry name" value="7tm_6"/>
    <property type="match status" value="1"/>
</dbReference>
<evidence type="ECO:0000256" key="9">
    <source>
        <dbReference type="ARBA" id="ARBA00023224"/>
    </source>
</evidence>
<evidence type="ECO:0000256" key="6">
    <source>
        <dbReference type="ARBA" id="ARBA00022989"/>
    </source>
</evidence>
<dbReference type="PANTHER" id="PTHR21137:SF35">
    <property type="entry name" value="ODORANT RECEPTOR 19A-RELATED"/>
    <property type="match status" value="1"/>
</dbReference>
<evidence type="ECO:0000256" key="10">
    <source>
        <dbReference type="RuleBase" id="RU351113"/>
    </source>
</evidence>
<evidence type="ECO:0000313" key="12">
    <source>
        <dbReference type="Proteomes" id="UP000310200"/>
    </source>
</evidence>
<dbReference type="GO" id="GO:0005549">
    <property type="term" value="F:odorant binding"/>
    <property type="evidence" value="ECO:0007669"/>
    <property type="project" value="InterPro"/>
</dbReference>
<dbReference type="InterPro" id="IPR004117">
    <property type="entry name" value="7tm6_olfct_rcpt"/>
</dbReference>
<sequence length="417" mass="47939">MTDKKDIWKSRYYLILRTYMTISGIWPYSRLGVRYIRFIPTFIFCSSILIPQVNFKINAYRENNSLLLYVIVAKDITNMIESVTAAMISIIFSYKVASIMFNKNIKSCLKTIEEDWLSLNTDTEKSILQRHTEYGQYLTTSYAVFMHMTQVFYLVKPVVLTLLETDVANSTKTSISKLPFRVEYGVDIDRYFYPITIHCYLAVFAHVFSTIAVDSLYCTLIQHACGMFSIIGHVLEEIGKNNDANFRLTLNKREDSDYKTALSCLRRHLQTIEFAELIESTFTKIFLISVNLNMIGGSMTGIQMVMNLNKGVRDAAAPMAIYIAQLVHIFLQFWQAQFLLDYSIIPCESICRGNWYYTSKRCQRLFLLIMTRTITPCRITAGKIVTLSIESFGAVSSENDDVLFYGATFLPVMILSK</sequence>
<dbReference type="STRING" id="300112.A0A4S2KJ42"/>
<evidence type="ECO:0000256" key="4">
    <source>
        <dbReference type="ARBA" id="ARBA00022692"/>
    </source>
</evidence>
<organism evidence="11 12">
    <name type="scientific">Temnothorax longispinosus</name>
    <dbReference type="NCBI Taxonomy" id="300112"/>
    <lineage>
        <taxon>Eukaryota</taxon>
        <taxon>Metazoa</taxon>
        <taxon>Ecdysozoa</taxon>
        <taxon>Arthropoda</taxon>
        <taxon>Hexapoda</taxon>
        <taxon>Insecta</taxon>
        <taxon>Pterygota</taxon>
        <taxon>Neoptera</taxon>
        <taxon>Endopterygota</taxon>
        <taxon>Hymenoptera</taxon>
        <taxon>Apocrita</taxon>
        <taxon>Aculeata</taxon>
        <taxon>Formicoidea</taxon>
        <taxon>Formicidae</taxon>
        <taxon>Myrmicinae</taxon>
        <taxon>Temnothorax</taxon>
    </lineage>
</organism>
<keyword evidence="4 10" id="KW-0812">Transmembrane</keyword>
<comment type="similarity">
    <text evidence="10">Belongs to the insect chemoreceptor superfamily. Heteromeric odorant receptor channel (TC 1.A.69) family.</text>
</comment>